<name>A0A268F3A1_9BACL</name>
<dbReference type="OrthoDB" id="9786493at2"/>
<reference evidence="7 10" key="2">
    <citation type="submission" date="2019-11" db="EMBL/GenBank/DDBJ databases">
        <title>Draft genome sequences of five Paenibacillus species of dairy origin.</title>
        <authorList>
            <person name="Olajide A.M."/>
            <person name="Chen S."/>
            <person name="Lapointe G."/>
        </authorList>
    </citation>
    <scope>NUCLEOTIDE SEQUENCE [LARGE SCALE GENOMIC DNA]</scope>
    <source>
        <strain evidence="7 10">3CS1</strain>
    </source>
</reference>
<organism evidence="8 9">
    <name type="scientific">Paenibacillus campinasensis</name>
    <dbReference type="NCBI Taxonomy" id="66347"/>
    <lineage>
        <taxon>Bacteria</taxon>
        <taxon>Bacillati</taxon>
        <taxon>Bacillota</taxon>
        <taxon>Bacilli</taxon>
        <taxon>Bacillales</taxon>
        <taxon>Paenibacillaceae</taxon>
        <taxon>Paenibacillus</taxon>
    </lineage>
</organism>
<evidence type="ECO:0000313" key="10">
    <source>
        <dbReference type="Proteomes" id="UP000435177"/>
    </source>
</evidence>
<evidence type="ECO:0000256" key="1">
    <source>
        <dbReference type="ARBA" id="ARBA00004141"/>
    </source>
</evidence>
<dbReference type="EMBL" id="NPBY01000009">
    <property type="protein sequence ID" value="PAD79840.1"/>
    <property type="molecule type" value="Genomic_DNA"/>
</dbReference>
<keyword evidence="2 6" id="KW-0812">Transmembrane</keyword>
<feature type="transmembrane region" description="Helical" evidence="6">
    <location>
        <begin position="224"/>
        <end position="253"/>
    </location>
</feature>
<evidence type="ECO:0000313" key="9">
    <source>
        <dbReference type="Proteomes" id="UP000215596"/>
    </source>
</evidence>
<feature type="transmembrane region" description="Helical" evidence="6">
    <location>
        <begin position="156"/>
        <end position="174"/>
    </location>
</feature>
<sequence length="275" mass="29670">MFAEDVEAVVQAAVKKKEQMKTNFLRYFVSAMLAGAYVGIGIMLIFRLGAPLAAEGSPLQSLVMGAAFGIALTLVVFAGSELFTGNNMFFTMSTLSGRTTVSDTLKNWVVVFIGNLVGAIVLSSLIYGSGLFKGIPADHLIFTAAAKKMNDPFMELFFRGILCNWLVCLALWMGMRTKGETAKLILIWWCLFAFIATGYEHSVANMSLLTLAVMLPGHPETVSIAGWIGNMVPVTLGNIVGGSVFLGMAYWFISSAKTKTSTKTQDSGQEKTLAK</sequence>
<evidence type="ECO:0000256" key="5">
    <source>
        <dbReference type="ARBA" id="ARBA00049660"/>
    </source>
</evidence>
<dbReference type="RefSeq" id="WP_095263374.1">
    <property type="nucleotide sequence ID" value="NZ_NPBY01000009.1"/>
</dbReference>
<dbReference type="PROSITE" id="PS01006">
    <property type="entry name" value="FORMATE_NITRITE_TP_2"/>
    <property type="match status" value="1"/>
</dbReference>
<evidence type="ECO:0000256" key="2">
    <source>
        <dbReference type="ARBA" id="ARBA00022692"/>
    </source>
</evidence>
<feature type="transmembrane region" description="Helical" evidence="6">
    <location>
        <begin position="62"/>
        <end position="84"/>
    </location>
</feature>
<dbReference type="NCBIfam" id="TIGR00790">
    <property type="entry name" value="fnt"/>
    <property type="match status" value="1"/>
</dbReference>
<protein>
    <submittedName>
        <fullName evidence="8">Nitrite transporter NirC</fullName>
    </submittedName>
</protein>
<keyword evidence="4 6" id="KW-0472">Membrane</keyword>
<evidence type="ECO:0000313" key="7">
    <source>
        <dbReference type="EMBL" id="MUG64863.1"/>
    </source>
</evidence>
<keyword evidence="3 6" id="KW-1133">Transmembrane helix</keyword>
<proteinExistence type="inferred from homology"/>
<dbReference type="Proteomes" id="UP000435177">
    <property type="component" value="Unassembled WGS sequence"/>
</dbReference>
<dbReference type="InterPro" id="IPR000292">
    <property type="entry name" value="For/NO2_transpt"/>
</dbReference>
<dbReference type="PANTHER" id="PTHR30520:SF8">
    <property type="entry name" value="NITRITE TRANSPORTER NIRC"/>
    <property type="match status" value="1"/>
</dbReference>
<keyword evidence="10" id="KW-1185">Reference proteome</keyword>
<comment type="similarity">
    <text evidence="5">Belongs to the FNT transporter (TC 1.A.16) family.</text>
</comment>
<dbReference type="InterPro" id="IPR024002">
    <property type="entry name" value="For/NO2_transpt_CS"/>
</dbReference>
<evidence type="ECO:0000256" key="6">
    <source>
        <dbReference type="SAM" id="Phobius"/>
    </source>
</evidence>
<evidence type="ECO:0000313" key="8">
    <source>
        <dbReference type="EMBL" id="PAD79840.1"/>
    </source>
</evidence>
<evidence type="ECO:0000256" key="3">
    <source>
        <dbReference type="ARBA" id="ARBA00022989"/>
    </source>
</evidence>
<evidence type="ECO:0000256" key="4">
    <source>
        <dbReference type="ARBA" id="ARBA00023136"/>
    </source>
</evidence>
<accession>A0A268F3A1</accession>
<dbReference type="Proteomes" id="UP000215596">
    <property type="component" value="Unassembled WGS sequence"/>
</dbReference>
<dbReference type="Gene3D" id="1.20.1080.10">
    <property type="entry name" value="Glycerol uptake facilitator protein"/>
    <property type="match status" value="1"/>
</dbReference>
<dbReference type="GO" id="GO:0015499">
    <property type="term" value="F:formate transmembrane transporter activity"/>
    <property type="evidence" value="ECO:0007669"/>
    <property type="project" value="TreeGrafter"/>
</dbReference>
<dbReference type="Pfam" id="PF01226">
    <property type="entry name" value="Form_Nir_trans"/>
    <property type="match status" value="1"/>
</dbReference>
<feature type="transmembrane region" description="Helical" evidence="6">
    <location>
        <begin position="105"/>
        <end position="127"/>
    </location>
</feature>
<dbReference type="PANTHER" id="PTHR30520">
    <property type="entry name" value="FORMATE TRANSPORTER-RELATED"/>
    <property type="match status" value="1"/>
</dbReference>
<dbReference type="EMBL" id="WOAA01000001">
    <property type="protein sequence ID" value="MUG64863.1"/>
    <property type="molecule type" value="Genomic_DNA"/>
</dbReference>
<gene>
    <name evidence="8" type="ORF">CHH67_02390</name>
    <name evidence="7" type="ORF">GNP94_02455</name>
</gene>
<dbReference type="InterPro" id="IPR023271">
    <property type="entry name" value="Aquaporin-like"/>
</dbReference>
<dbReference type="AlphaFoldDB" id="A0A268F3A1"/>
<feature type="transmembrane region" description="Helical" evidence="6">
    <location>
        <begin position="24"/>
        <end position="50"/>
    </location>
</feature>
<comment type="subcellular location">
    <subcellularLocation>
        <location evidence="1">Membrane</location>
        <topology evidence="1">Multi-pass membrane protein</topology>
    </subcellularLocation>
</comment>
<reference evidence="8 9" key="1">
    <citation type="submission" date="2017-07" db="EMBL/GenBank/DDBJ databases">
        <title>Isolation and whole genome analysis of endospore-forming bacteria from heroin.</title>
        <authorList>
            <person name="Kalinowski J."/>
            <person name="Ahrens B."/>
            <person name="Al-Dilaimi A."/>
            <person name="Winkler A."/>
            <person name="Wibberg D."/>
            <person name="Schleenbecker U."/>
            <person name="Ruckert C."/>
            <person name="Wolfel R."/>
            <person name="Grass G."/>
        </authorList>
    </citation>
    <scope>NUCLEOTIDE SEQUENCE [LARGE SCALE GENOMIC DNA]</scope>
    <source>
        <strain evidence="8 9">7537-G1</strain>
    </source>
</reference>
<comment type="caution">
    <text evidence="8">The sequence shown here is derived from an EMBL/GenBank/DDBJ whole genome shotgun (WGS) entry which is preliminary data.</text>
</comment>
<feature type="transmembrane region" description="Helical" evidence="6">
    <location>
        <begin position="186"/>
        <end position="204"/>
    </location>
</feature>
<dbReference type="GO" id="GO:0005886">
    <property type="term" value="C:plasma membrane"/>
    <property type="evidence" value="ECO:0007669"/>
    <property type="project" value="TreeGrafter"/>
</dbReference>